<sequence>MTVMMTGTSSLQACGGYGDVSHGGDGCGDDGGGSNCGGGSSSIIISSNSGDDNSSSITGGDSDAGGGENVRLKLNTVKYFMQLSATLTTRSHELTRRGYDEAAGTDKSATKYLY</sequence>
<evidence type="ECO:0000313" key="2">
    <source>
        <dbReference type="EMBL" id="CAI9726514.1"/>
    </source>
</evidence>
<evidence type="ECO:0000256" key="1">
    <source>
        <dbReference type="SAM" id="MobiDB-lite"/>
    </source>
</evidence>
<keyword evidence="3" id="KW-1185">Reference proteome</keyword>
<protein>
    <submittedName>
        <fullName evidence="2">Uncharacterized protein</fullName>
    </submittedName>
</protein>
<proteinExistence type="predicted"/>
<dbReference type="EMBL" id="OX597821">
    <property type="protein sequence ID" value="CAI9726514.1"/>
    <property type="molecule type" value="Genomic_DNA"/>
</dbReference>
<organism evidence="2 3">
    <name type="scientific">Octopus vulgaris</name>
    <name type="common">Common octopus</name>
    <dbReference type="NCBI Taxonomy" id="6645"/>
    <lineage>
        <taxon>Eukaryota</taxon>
        <taxon>Metazoa</taxon>
        <taxon>Spiralia</taxon>
        <taxon>Lophotrochozoa</taxon>
        <taxon>Mollusca</taxon>
        <taxon>Cephalopoda</taxon>
        <taxon>Coleoidea</taxon>
        <taxon>Octopodiformes</taxon>
        <taxon>Octopoda</taxon>
        <taxon>Incirrata</taxon>
        <taxon>Octopodidae</taxon>
        <taxon>Octopus</taxon>
    </lineage>
</organism>
<evidence type="ECO:0000313" key="3">
    <source>
        <dbReference type="Proteomes" id="UP001162480"/>
    </source>
</evidence>
<feature type="compositionally biased region" description="Basic and acidic residues" evidence="1">
    <location>
        <begin position="91"/>
        <end position="100"/>
    </location>
</feature>
<dbReference type="Proteomes" id="UP001162480">
    <property type="component" value="Chromosome 8"/>
</dbReference>
<accession>A0AA36F6U9</accession>
<feature type="region of interest" description="Disordered" evidence="1">
    <location>
        <begin position="91"/>
        <end position="114"/>
    </location>
</feature>
<gene>
    <name evidence="2" type="ORF">OCTVUL_1B000965</name>
</gene>
<feature type="compositionally biased region" description="Low complexity" evidence="1">
    <location>
        <begin position="41"/>
        <end position="61"/>
    </location>
</feature>
<name>A0AA36F6U9_OCTVU</name>
<feature type="region of interest" description="Disordered" evidence="1">
    <location>
        <begin position="38"/>
        <end position="67"/>
    </location>
</feature>
<reference evidence="2" key="1">
    <citation type="submission" date="2023-08" db="EMBL/GenBank/DDBJ databases">
        <authorList>
            <person name="Alioto T."/>
            <person name="Alioto T."/>
            <person name="Gomez Garrido J."/>
        </authorList>
    </citation>
    <scope>NUCLEOTIDE SEQUENCE</scope>
</reference>
<dbReference type="AlphaFoldDB" id="A0AA36F6U9"/>